<name>A0A1R3JTW4_COCAP</name>
<evidence type="ECO:0000313" key="2">
    <source>
        <dbReference type="EMBL" id="OMO98278.1"/>
    </source>
</evidence>
<dbReference type="Gramene" id="OMO98278">
    <property type="protein sequence ID" value="OMO98278"/>
    <property type="gene ID" value="CCACVL1_04263"/>
</dbReference>
<gene>
    <name evidence="2" type="ORF">CCACVL1_04263</name>
</gene>
<protein>
    <submittedName>
        <fullName evidence="2">Uncharacterized protein</fullName>
    </submittedName>
</protein>
<feature type="region of interest" description="Disordered" evidence="1">
    <location>
        <begin position="1"/>
        <end position="29"/>
    </location>
</feature>
<feature type="compositionally biased region" description="Basic and acidic residues" evidence="1">
    <location>
        <begin position="1"/>
        <end position="18"/>
    </location>
</feature>
<dbReference type="AlphaFoldDB" id="A0A1R3JTW4"/>
<comment type="caution">
    <text evidence="2">The sequence shown here is derived from an EMBL/GenBank/DDBJ whole genome shotgun (WGS) entry which is preliminary data.</text>
</comment>
<accession>A0A1R3JTW4</accession>
<evidence type="ECO:0000256" key="1">
    <source>
        <dbReference type="SAM" id="MobiDB-lite"/>
    </source>
</evidence>
<keyword evidence="3" id="KW-1185">Reference proteome</keyword>
<proteinExistence type="predicted"/>
<reference evidence="2 3" key="1">
    <citation type="submission" date="2013-09" db="EMBL/GenBank/DDBJ databases">
        <title>Corchorus capsularis genome sequencing.</title>
        <authorList>
            <person name="Alam M."/>
            <person name="Haque M.S."/>
            <person name="Islam M.S."/>
            <person name="Emdad E.M."/>
            <person name="Islam M.M."/>
            <person name="Ahmed B."/>
            <person name="Halim A."/>
            <person name="Hossen Q.M.M."/>
            <person name="Hossain M.Z."/>
            <person name="Ahmed R."/>
            <person name="Khan M.M."/>
            <person name="Islam R."/>
            <person name="Rashid M.M."/>
            <person name="Khan S.A."/>
            <person name="Rahman M.S."/>
            <person name="Alam M."/>
        </authorList>
    </citation>
    <scope>NUCLEOTIDE SEQUENCE [LARGE SCALE GENOMIC DNA]</scope>
    <source>
        <strain evidence="3">cv. CVL-1</strain>
        <tissue evidence="2">Whole seedling</tissue>
    </source>
</reference>
<evidence type="ECO:0000313" key="3">
    <source>
        <dbReference type="Proteomes" id="UP000188268"/>
    </source>
</evidence>
<dbReference type="EMBL" id="AWWV01007117">
    <property type="protein sequence ID" value="OMO98278.1"/>
    <property type="molecule type" value="Genomic_DNA"/>
</dbReference>
<organism evidence="2 3">
    <name type="scientific">Corchorus capsularis</name>
    <name type="common">Jute</name>
    <dbReference type="NCBI Taxonomy" id="210143"/>
    <lineage>
        <taxon>Eukaryota</taxon>
        <taxon>Viridiplantae</taxon>
        <taxon>Streptophyta</taxon>
        <taxon>Embryophyta</taxon>
        <taxon>Tracheophyta</taxon>
        <taxon>Spermatophyta</taxon>
        <taxon>Magnoliopsida</taxon>
        <taxon>eudicotyledons</taxon>
        <taxon>Gunneridae</taxon>
        <taxon>Pentapetalae</taxon>
        <taxon>rosids</taxon>
        <taxon>malvids</taxon>
        <taxon>Malvales</taxon>
        <taxon>Malvaceae</taxon>
        <taxon>Grewioideae</taxon>
        <taxon>Apeibeae</taxon>
        <taxon>Corchorus</taxon>
    </lineage>
</organism>
<dbReference type="Proteomes" id="UP000188268">
    <property type="component" value="Unassembled WGS sequence"/>
</dbReference>
<sequence>MERKLEKEKDKQSEHGHSWDVSCAWNMKT</sequence>